<proteinExistence type="predicted"/>
<dbReference type="InterPro" id="IPR013783">
    <property type="entry name" value="Ig-like_fold"/>
</dbReference>
<dbReference type="InterPro" id="IPR008964">
    <property type="entry name" value="Invasin/intimin_cell_adhesion"/>
</dbReference>
<sequence>IAKVTAFIGTVSGYTEVKCIDIIITIYANAYSIAPGGTSTITAVVTNTDGTPIDPSVIVIFFAKDKDNPENDIGTLTSVYCPTNASGIAATTLTLSTSGDIAIVTAKCGSRVSNPKTIICE</sequence>
<gene>
    <name evidence="1" type="ORF">S06H3_14858</name>
</gene>
<organism evidence="1">
    <name type="scientific">marine sediment metagenome</name>
    <dbReference type="NCBI Taxonomy" id="412755"/>
    <lineage>
        <taxon>unclassified sequences</taxon>
        <taxon>metagenomes</taxon>
        <taxon>ecological metagenomes</taxon>
    </lineage>
</organism>
<name>X1KFH4_9ZZZZ</name>
<dbReference type="SUPFAM" id="SSF49373">
    <property type="entry name" value="Invasin/intimin cell-adhesion fragments"/>
    <property type="match status" value="1"/>
</dbReference>
<dbReference type="AlphaFoldDB" id="X1KFH4"/>
<comment type="caution">
    <text evidence="1">The sequence shown here is derived from an EMBL/GenBank/DDBJ whole genome shotgun (WGS) entry which is preliminary data.</text>
</comment>
<evidence type="ECO:0008006" key="2">
    <source>
        <dbReference type="Google" id="ProtNLM"/>
    </source>
</evidence>
<reference evidence="1" key="1">
    <citation type="journal article" date="2014" name="Front. Microbiol.">
        <title>High frequency of phylogenetically diverse reductive dehalogenase-homologous genes in deep subseafloor sedimentary metagenomes.</title>
        <authorList>
            <person name="Kawai M."/>
            <person name="Futagami T."/>
            <person name="Toyoda A."/>
            <person name="Takaki Y."/>
            <person name="Nishi S."/>
            <person name="Hori S."/>
            <person name="Arai W."/>
            <person name="Tsubouchi T."/>
            <person name="Morono Y."/>
            <person name="Uchiyama I."/>
            <person name="Ito T."/>
            <person name="Fujiyama A."/>
            <person name="Inagaki F."/>
            <person name="Takami H."/>
        </authorList>
    </citation>
    <scope>NUCLEOTIDE SEQUENCE</scope>
    <source>
        <strain evidence="1">Expedition CK06-06</strain>
    </source>
</reference>
<protein>
    <recommendedName>
        <fullName evidence="2">Big-1 domain-containing protein</fullName>
    </recommendedName>
</protein>
<dbReference type="Gene3D" id="2.60.40.10">
    <property type="entry name" value="Immunoglobulins"/>
    <property type="match status" value="1"/>
</dbReference>
<evidence type="ECO:0000313" key="1">
    <source>
        <dbReference type="EMBL" id="GAI05802.1"/>
    </source>
</evidence>
<accession>X1KFH4</accession>
<feature type="non-terminal residue" evidence="1">
    <location>
        <position position="1"/>
    </location>
</feature>
<dbReference type="EMBL" id="BARV01007283">
    <property type="protein sequence ID" value="GAI05802.1"/>
    <property type="molecule type" value="Genomic_DNA"/>
</dbReference>